<dbReference type="GO" id="GO:0016491">
    <property type="term" value="F:oxidoreductase activity"/>
    <property type="evidence" value="ECO:0007669"/>
    <property type="project" value="UniProtKB-KW"/>
</dbReference>
<keyword evidence="2 4" id="KW-0560">Oxidoreductase</keyword>
<dbReference type="PRINTS" id="PR00080">
    <property type="entry name" value="SDRFAMILY"/>
</dbReference>
<comment type="similarity">
    <text evidence="1 3">Belongs to the short-chain dehydrogenases/reductases (SDR) family.</text>
</comment>
<dbReference type="Gene3D" id="3.40.50.720">
    <property type="entry name" value="NAD(P)-binding Rossmann-like Domain"/>
    <property type="match status" value="1"/>
</dbReference>
<dbReference type="PANTHER" id="PTHR44196:SF2">
    <property type="entry name" value="SHORT-CHAIN DEHYDROGENASE-RELATED"/>
    <property type="match status" value="1"/>
</dbReference>
<organism evidence="4 5">
    <name type="scientific">BD1-7 clade bacterium</name>
    <dbReference type="NCBI Taxonomy" id="2029982"/>
    <lineage>
        <taxon>Bacteria</taxon>
        <taxon>Pseudomonadati</taxon>
        <taxon>Pseudomonadota</taxon>
        <taxon>Gammaproteobacteria</taxon>
        <taxon>Cellvibrionales</taxon>
        <taxon>Spongiibacteraceae</taxon>
        <taxon>BD1-7 clade</taxon>
    </lineage>
</organism>
<accession>A0A5S9PKF4</accession>
<evidence type="ECO:0000256" key="3">
    <source>
        <dbReference type="RuleBase" id="RU000363"/>
    </source>
</evidence>
<dbReference type="InterPro" id="IPR036291">
    <property type="entry name" value="NAD(P)-bd_dom_sf"/>
</dbReference>
<dbReference type="InterPro" id="IPR002347">
    <property type="entry name" value="SDR_fam"/>
</dbReference>
<dbReference type="AlphaFoldDB" id="A0A5S9PKF4"/>
<dbReference type="PIRSF" id="PIRSF000126">
    <property type="entry name" value="11-beta-HSD1"/>
    <property type="match status" value="1"/>
</dbReference>
<dbReference type="OrthoDB" id="9810734at2"/>
<proteinExistence type="inferred from homology"/>
<gene>
    <name evidence="4" type="primary">ucpA_1</name>
    <name evidence="4" type="ORF">DPBNPPHM_01092</name>
</gene>
<sequence>MTSGNTALVTGASGGIGLELAKIHAAKGGDLVLVARSQDKLEALKQTLESTHKIKATVLPEDLTSPGAAQRVFEKTEQLGLQIDVLINNAGIGGLGHFHQQKLADSTQIIDLNIRVLTELTHLYLEGMVQRRHGKVLNVSSTASMLPGPIQAVYYATKAYVTSFSLSLAEELSEFDVTVTALCPGPVHTGFADTANMQGLSVMKVAHKADSVAAKGYRAMERGKLVCFNDRILQFSLEWMVPLLPRKLVLKMSRLLMEA</sequence>
<dbReference type="EMBL" id="CACSII010000012">
    <property type="protein sequence ID" value="CAA0104603.1"/>
    <property type="molecule type" value="Genomic_DNA"/>
</dbReference>
<evidence type="ECO:0000313" key="5">
    <source>
        <dbReference type="Proteomes" id="UP000434580"/>
    </source>
</evidence>
<reference evidence="4 5" key="1">
    <citation type="submission" date="2019-11" db="EMBL/GenBank/DDBJ databases">
        <authorList>
            <person name="Holert J."/>
        </authorList>
    </citation>
    <scope>NUCLEOTIDE SEQUENCE [LARGE SCALE GENOMIC DNA]</scope>
    <source>
        <strain evidence="4">BC5_2</strain>
    </source>
</reference>
<name>A0A5S9PKF4_9GAMM</name>
<evidence type="ECO:0000313" key="4">
    <source>
        <dbReference type="EMBL" id="CAA0104603.1"/>
    </source>
</evidence>
<dbReference type="Proteomes" id="UP000434580">
    <property type="component" value="Unassembled WGS sequence"/>
</dbReference>
<evidence type="ECO:0000256" key="2">
    <source>
        <dbReference type="ARBA" id="ARBA00023002"/>
    </source>
</evidence>
<dbReference type="GO" id="GO:0016020">
    <property type="term" value="C:membrane"/>
    <property type="evidence" value="ECO:0007669"/>
    <property type="project" value="TreeGrafter"/>
</dbReference>
<dbReference type="EC" id="1.-.-.-" evidence="4"/>
<dbReference type="Pfam" id="PF00106">
    <property type="entry name" value="adh_short"/>
    <property type="match status" value="1"/>
</dbReference>
<dbReference type="SUPFAM" id="SSF51735">
    <property type="entry name" value="NAD(P)-binding Rossmann-fold domains"/>
    <property type="match status" value="1"/>
</dbReference>
<evidence type="ECO:0000256" key="1">
    <source>
        <dbReference type="ARBA" id="ARBA00006484"/>
    </source>
</evidence>
<dbReference type="PRINTS" id="PR00081">
    <property type="entry name" value="GDHRDH"/>
</dbReference>
<dbReference type="PANTHER" id="PTHR44196">
    <property type="entry name" value="DEHYDROGENASE/REDUCTASE SDR FAMILY MEMBER 7B"/>
    <property type="match status" value="1"/>
</dbReference>
<protein>
    <submittedName>
        <fullName evidence="4">Oxidoreductase UcpA</fullName>
        <ecNumber evidence="4">1.-.-.-</ecNumber>
    </submittedName>
</protein>